<protein>
    <submittedName>
        <fullName evidence="2">Uncharacterized protein</fullName>
    </submittedName>
</protein>
<evidence type="ECO:0000313" key="1">
    <source>
        <dbReference type="Proteomes" id="UP000095283"/>
    </source>
</evidence>
<proteinExistence type="predicted"/>
<evidence type="ECO:0000313" key="2">
    <source>
        <dbReference type="WBParaSite" id="Hba_09407"/>
    </source>
</evidence>
<keyword evidence="1" id="KW-1185">Reference proteome</keyword>
<dbReference type="Proteomes" id="UP000095283">
    <property type="component" value="Unplaced"/>
</dbReference>
<accession>A0A1I7WW93</accession>
<dbReference type="AlphaFoldDB" id="A0A1I7WW93"/>
<reference evidence="2" key="1">
    <citation type="submission" date="2016-11" db="UniProtKB">
        <authorList>
            <consortium name="WormBaseParasite"/>
        </authorList>
    </citation>
    <scope>IDENTIFICATION</scope>
</reference>
<organism evidence="1 2">
    <name type="scientific">Heterorhabditis bacteriophora</name>
    <name type="common">Entomopathogenic nematode worm</name>
    <dbReference type="NCBI Taxonomy" id="37862"/>
    <lineage>
        <taxon>Eukaryota</taxon>
        <taxon>Metazoa</taxon>
        <taxon>Ecdysozoa</taxon>
        <taxon>Nematoda</taxon>
        <taxon>Chromadorea</taxon>
        <taxon>Rhabditida</taxon>
        <taxon>Rhabditina</taxon>
        <taxon>Rhabditomorpha</taxon>
        <taxon>Strongyloidea</taxon>
        <taxon>Heterorhabditidae</taxon>
        <taxon>Heterorhabditis</taxon>
    </lineage>
</organism>
<sequence length="132" mass="15415">MNVFSYLCTIMHNNEECRYKKEFFQLSTVRKLYGYCDFSDDDLSAADYKFLYLERCCLSEHGLRRLLEDSLEGRRDIGCYEFKLQHDIDVDCLLRDLPNIAKIEDGLDWGKDGLGVRGGTFRSAWMLHAGHL</sequence>
<dbReference type="WBParaSite" id="Hba_09407">
    <property type="protein sequence ID" value="Hba_09407"/>
    <property type="gene ID" value="Hba_09407"/>
</dbReference>
<name>A0A1I7WW93_HETBA</name>